<organism evidence="2 3">
    <name type="scientific">Pseudonocardia cypriaca</name>
    <dbReference type="NCBI Taxonomy" id="882449"/>
    <lineage>
        <taxon>Bacteria</taxon>
        <taxon>Bacillati</taxon>
        <taxon>Actinomycetota</taxon>
        <taxon>Actinomycetes</taxon>
        <taxon>Pseudonocardiales</taxon>
        <taxon>Pseudonocardiaceae</taxon>
        <taxon>Pseudonocardia</taxon>
    </lineage>
</organism>
<comment type="similarity">
    <text evidence="1">Belongs to the ROK (NagC/XylR) family.</text>
</comment>
<evidence type="ECO:0000313" key="2">
    <source>
        <dbReference type="EMBL" id="TQM38460.1"/>
    </source>
</evidence>
<name>A0A543FX93_9PSEU</name>
<reference evidence="2 3" key="1">
    <citation type="submission" date="2019-06" db="EMBL/GenBank/DDBJ databases">
        <title>Sequencing the genomes of 1000 actinobacteria strains.</title>
        <authorList>
            <person name="Klenk H.-P."/>
        </authorList>
    </citation>
    <scope>NUCLEOTIDE SEQUENCE [LARGE SCALE GENOMIC DNA]</scope>
    <source>
        <strain evidence="2 3">DSM 45511</strain>
    </source>
</reference>
<proteinExistence type="inferred from homology"/>
<dbReference type="InterPro" id="IPR000600">
    <property type="entry name" value="ROK"/>
</dbReference>
<dbReference type="GO" id="GO:0016301">
    <property type="term" value="F:kinase activity"/>
    <property type="evidence" value="ECO:0007669"/>
    <property type="project" value="UniProtKB-KW"/>
</dbReference>
<dbReference type="PANTHER" id="PTHR18964">
    <property type="entry name" value="ROK (REPRESSOR, ORF, KINASE) FAMILY"/>
    <property type="match status" value="1"/>
</dbReference>
<dbReference type="Gene3D" id="3.30.420.40">
    <property type="match status" value="2"/>
</dbReference>
<keyword evidence="3" id="KW-1185">Reference proteome</keyword>
<accession>A0A543FX93</accession>
<dbReference type="CDD" id="cd23763">
    <property type="entry name" value="ASKHA_ATPase_ROK"/>
    <property type="match status" value="1"/>
</dbReference>
<evidence type="ECO:0000313" key="3">
    <source>
        <dbReference type="Proteomes" id="UP000319818"/>
    </source>
</evidence>
<dbReference type="SUPFAM" id="SSF53067">
    <property type="entry name" value="Actin-like ATPase domain"/>
    <property type="match status" value="1"/>
</dbReference>
<dbReference type="InterPro" id="IPR043129">
    <property type="entry name" value="ATPase_NBD"/>
</dbReference>
<dbReference type="RefSeq" id="WP_142105133.1">
    <property type="nucleotide sequence ID" value="NZ_VFPH01000002.1"/>
</dbReference>
<protein>
    <submittedName>
        <fullName evidence="2">Glucokinase</fullName>
    </submittedName>
</protein>
<evidence type="ECO:0000256" key="1">
    <source>
        <dbReference type="ARBA" id="ARBA00006479"/>
    </source>
</evidence>
<comment type="caution">
    <text evidence="2">The sequence shown here is derived from an EMBL/GenBank/DDBJ whole genome shotgun (WGS) entry which is preliminary data.</text>
</comment>
<dbReference type="AlphaFoldDB" id="A0A543FX93"/>
<sequence length="299" mass="30287">MTDGFVLAVDFGGTKAGLAAFDATGAVLASERLPIHAERGAEQAVARTIEVARSLVADVGDRTFLGCGVASPGIVLRDRVLLAPNVPGWSELRLQDTFEGALGVPVLCATDVKAAALAEARWGHLRGIHTGIHLNLGTGLALGVVVDGVVLTGAHGAAGEIGYNLVVAGDRSGPHEGHAPLEERAGGGAIGARGREFGGNGDAASVFALARTEPAAGAFLQEALGELAVHVANAAILVDPARITVGGGMVRSWDVVLPALKAVLDRAVPFPPELTPARFAQNGPLVGAAALAWDAVRGE</sequence>
<keyword evidence="2" id="KW-0808">Transferase</keyword>
<gene>
    <name evidence="2" type="ORF">FB388_5699</name>
</gene>
<dbReference type="PANTHER" id="PTHR18964:SF149">
    <property type="entry name" value="BIFUNCTIONAL UDP-N-ACETYLGLUCOSAMINE 2-EPIMERASE_N-ACETYLMANNOSAMINE KINASE"/>
    <property type="match status" value="1"/>
</dbReference>
<dbReference type="Proteomes" id="UP000319818">
    <property type="component" value="Unassembled WGS sequence"/>
</dbReference>
<dbReference type="OrthoDB" id="9795247at2"/>
<dbReference type="EMBL" id="VFPH01000002">
    <property type="protein sequence ID" value="TQM38460.1"/>
    <property type="molecule type" value="Genomic_DNA"/>
</dbReference>
<dbReference type="Pfam" id="PF00480">
    <property type="entry name" value="ROK"/>
    <property type="match status" value="1"/>
</dbReference>
<keyword evidence="2" id="KW-0418">Kinase</keyword>